<proteinExistence type="predicted"/>
<dbReference type="Proteomes" id="UP000199584">
    <property type="component" value="Unassembled WGS sequence"/>
</dbReference>
<dbReference type="Gene3D" id="3.40.50.300">
    <property type="entry name" value="P-loop containing nucleotide triphosphate hydrolases"/>
    <property type="match status" value="1"/>
</dbReference>
<organism evidence="1 2">
    <name type="scientific">Desulfoscipio geothermicus DSM 3669</name>
    <dbReference type="NCBI Taxonomy" id="1121426"/>
    <lineage>
        <taxon>Bacteria</taxon>
        <taxon>Bacillati</taxon>
        <taxon>Bacillota</taxon>
        <taxon>Clostridia</taxon>
        <taxon>Eubacteriales</taxon>
        <taxon>Desulfallaceae</taxon>
        <taxon>Desulfoscipio</taxon>
    </lineage>
</organism>
<dbReference type="OrthoDB" id="1784519at2"/>
<dbReference type="InterPro" id="IPR027417">
    <property type="entry name" value="P-loop_NTPase"/>
</dbReference>
<sequence length="295" mass="33164">MKLNLPRIKKEKENALVIEEKQLKYQFEESKTPAVITFWSPKATGKSMLASVFTAVLSKELAGARICLADFDLFTPNLPSEGMNLNTVAEMIFRGDFDPKRFIKSITPVRDYKNVYHLGGLTDVLSLDQFDNNVMDSLLSALKTEFDYVIVDAGREINLAPTLAALDIADVIIIPVIGRASYIRHVRRFLEFLTKRLCFDAEKIRVVQNMYANGNFTAKETANLLQFPVAGVIRKLNDLEECGLPEVKPDLCYMMLSLTGIQHNKLSAEKGMRLKPKKAGVRILGRGSRFEGRSI</sequence>
<evidence type="ECO:0000313" key="2">
    <source>
        <dbReference type="Proteomes" id="UP000199584"/>
    </source>
</evidence>
<dbReference type="STRING" id="39060.SAMN05660706_12362"/>
<dbReference type="AlphaFoldDB" id="A0A1I6E2B0"/>
<dbReference type="SUPFAM" id="SSF52540">
    <property type="entry name" value="P-loop containing nucleoside triphosphate hydrolases"/>
    <property type="match status" value="1"/>
</dbReference>
<gene>
    <name evidence="1" type="ORF">SAMN05660706_12362</name>
</gene>
<dbReference type="EMBL" id="FOYM01000023">
    <property type="protein sequence ID" value="SFR11767.1"/>
    <property type="molecule type" value="Genomic_DNA"/>
</dbReference>
<protein>
    <submittedName>
        <fullName evidence="1">MinD-like ATPase involved in chromosome partitioning or flagellar assembly</fullName>
    </submittedName>
</protein>
<keyword evidence="1" id="KW-0966">Cell projection</keyword>
<dbReference type="RefSeq" id="WP_092485313.1">
    <property type="nucleotide sequence ID" value="NZ_FOYM01000023.1"/>
</dbReference>
<keyword evidence="1" id="KW-0282">Flagellum</keyword>
<keyword evidence="2" id="KW-1185">Reference proteome</keyword>
<evidence type="ECO:0000313" key="1">
    <source>
        <dbReference type="EMBL" id="SFR11767.1"/>
    </source>
</evidence>
<accession>A0A1I6E2B0</accession>
<keyword evidence="1" id="KW-0969">Cilium</keyword>
<reference evidence="2" key="1">
    <citation type="submission" date="2016-10" db="EMBL/GenBank/DDBJ databases">
        <authorList>
            <person name="Varghese N."/>
            <person name="Submissions S."/>
        </authorList>
    </citation>
    <scope>NUCLEOTIDE SEQUENCE [LARGE SCALE GENOMIC DNA]</scope>
    <source>
        <strain evidence="2">DSM 3669</strain>
    </source>
</reference>
<name>A0A1I6E2B0_9FIRM</name>